<comment type="caution">
    <text evidence="2">The sequence shown here is derived from an EMBL/GenBank/DDBJ whole genome shotgun (WGS) entry which is preliminary data.</text>
</comment>
<dbReference type="EMBL" id="JBIGIC010000007">
    <property type="protein sequence ID" value="MFG6487964.1"/>
    <property type="molecule type" value="Genomic_DNA"/>
</dbReference>
<proteinExistence type="predicted"/>
<organism evidence="2 3">
    <name type="scientific">Pelomonas candidula</name>
    <dbReference type="NCBI Taxonomy" id="3299025"/>
    <lineage>
        <taxon>Bacteria</taxon>
        <taxon>Pseudomonadati</taxon>
        <taxon>Pseudomonadota</taxon>
        <taxon>Betaproteobacteria</taxon>
        <taxon>Burkholderiales</taxon>
        <taxon>Sphaerotilaceae</taxon>
        <taxon>Roseateles</taxon>
    </lineage>
</organism>
<gene>
    <name evidence="2" type="ORF">ACG04R_14870</name>
</gene>
<feature type="region of interest" description="Disordered" evidence="1">
    <location>
        <begin position="368"/>
        <end position="397"/>
    </location>
</feature>
<dbReference type="InterPro" id="IPR036866">
    <property type="entry name" value="RibonucZ/Hydroxyglut_hydro"/>
</dbReference>
<name>A0ABW7HDH9_9BURK</name>
<protein>
    <submittedName>
        <fullName evidence="2">Metallohydrolase</fullName>
    </submittedName>
</protein>
<dbReference type="SUPFAM" id="SSF56281">
    <property type="entry name" value="Metallo-hydrolase/oxidoreductase"/>
    <property type="match status" value="1"/>
</dbReference>
<dbReference type="RefSeq" id="WP_394411893.1">
    <property type="nucleotide sequence ID" value="NZ_JBIGIC010000007.1"/>
</dbReference>
<accession>A0ABW7HDH9</accession>
<sequence length="397" mass="43879">MAASITFFPVDNGDMTLVQLADLAGTTILVDIKVRAAADDTNDKTRDVAKDLRDMLKKDDKGRPYVDAFLNSHPDDDHIMGFEKHFYVGPLSEYPDDKKPYNERRIVIRELWCSLIVERRASKVHKLTDDAKVFNKEARRRIEVSRKKKYVGVAEGDRVLVFGEDDESGDLGGILIKVDEAFSKVNEQDVSAYFTGTMLGPLPAADDAEDELLAKNESSVILNMSISADAKTPGACRFLTGGDAGVEIWQRLWKKHKKNPDVLRYDVLQAPHHCSWRSLSYESWGDASEKGTTAKVNDDARNALAQTLDGAFIVASCKEIKDDKDDPPCWGAKLEYEKIVKDVKGTVMCTGEYPSKTSQAPLKFDVTAEGPTMPAKKASDAKNLGISAAARTPHPHG</sequence>
<evidence type="ECO:0000313" key="3">
    <source>
        <dbReference type="Proteomes" id="UP001606134"/>
    </source>
</evidence>
<reference evidence="2 3" key="1">
    <citation type="submission" date="2024-08" db="EMBL/GenBank/DDBJ databases">
        <authorList>
            <person name="Lu H."/>
        </authorList>
    </citation>
    <scope>NUCLEOTIDE SEQUENCE [LARGE SCALE GENOMIC DNA]</scope>
    <source>
        <strain evidence="2 3">BYS78W</strain>
    </source>
</reference>
<evidence type="ECO:0000256" key="1">
    <source>
        <dbReference type="SAM" id="MobiDB-lite"/>
    </source>
</evidence>
<keyword evidence="3" id="KW-1185">Reference proteome</keyword>
<dbReference type="Proteomes" id="UP001606134">
    <property type="component" value="Unassembled WGS sequence"/>
</dbReference>
<dbReference type="Gene3D" id="3.60.15.10">
    <property type="entry name" value="Ribonuclease Z/Hydroxyacylglutathione hydrolase-like"/>
    <property type="match status" value="1"/>
</dbReference>
<evidence type="ECO:0000313" key="2">
    <source>
        <dbReference type="EMBL" id="MFG6487964.1"/>
    </source>
</evidence>